<evidence type="ECO:0000313" key="3">
    <source>
        <dbReference type="Proteomes" id="UP000007875"/>
    </source>
</evidence>
<keyword evidence="1" id="KW-0812">Transmembrane</keyword>
<dbReference type="InParanoid" id="H2YGU5"/>
<reference evidence="3" key="1">
    <citation type="submission" date="2003-08" db="EMBL/GenBank/DDBJ databases">
        <authorList>
            <person name="Birren B."/>
            <person name="Nusbaum C."/>
            <person name="Abebe A."/>
            <person name="Abouelleil A."/>
            <person name="Adekoya E."/>
            <person name="Ait-zahra M."/>
            <person name="Allen N."/>
            <person name="Allen T."/>
            <person name="An P."/>
            <person name="Anderson M."/>
            <person name="Anderson S."/>
            <person name="Arachchi H."/>
            <person name="Armbruster J."/>
            <person name="Bachantsang P."/>
            <person name="Baldwin J."/>
            <person name="Barry A."/>
            <person name="Bayul T."/>
            <person name="Blitshsteyn B."/>
            <person name="Bloom T."/>
            <person name="Blye J."/>
            <person name="Boguslavskiy L."/>
            <person name="Borowsky M."/>
            <person name="Boukhgalter B."/>
            <person name="Brunache A."/>
            <person name="Butler J."/>
            <person name="Calixte N."/>
            <person name="Calvo S."/>
            <person name="Camarata J."/>
            <person name="Campo K."/>
            <person name="Chang J."/>
            <person name="Cheshatsang Y."/>
            <person name="Citroen M."/>
            <person name="Collymore A."/>
            <person name="Considine T."/>
            <person name="Cook A."/>
            <person name="Cooke P."/>
            <person name="Corum B."/>
            <person name="Cuomo C."/>
            <person name="David R."/>
            <person name="Dawoe T."/>
            <person name="Degray S."/>
            <person name="Dodge S."/>
            <person name="Dooley K."/>
            <person name="Dorje P."/>
            <person name="Dorjee K."/>
            <person name="Dorris L."/>
            <person name="Duffey N."/>
            <person name="Dupes A."/>
            <person name="Elkins T."/>
            <person name="Engels R."/>
            <person name="Erickson J."/>
            <person name="Farina A."/>
            <person name="Faro S."/>
            <person name="Ferreira P."/>
            <person name="Fischer H."/>
            <person name="Fitzgerald M."/>
            <person name="Foley K."/>
            <person name="Gage D."/>
            <person name="Galagan J."/>
            <person name="Gearin G."/>
            <person name="Gnerre S."/>
            <person name="Gnirke A."/>
            <person name="Goyette A."/>
            <person name="Graham J."/>
            <person name="Grandbois E."/>
            <person name="Gyaltsen K."/>
            <person name="Hafez N."/>
            <person name="Hagopian D."/>
            <person name="Hagos B."/>
            <person name="Hall J."/>
            <person name="Hatcher B."/>
            <person name="Heller A."/>
            <person name="Higgins H."/>
            <person name="Honan T."/>
            <person name="Horn A."/>
            <person name="Houde N."/>
            <person name="Hughes L."/>
            <person name="Hulme W."/>
            <person name="Husby E."/>
            <person name="Iliev I."/>
            <person name="Jaffe D."/>
            <person name="Jones C."/>
            <person name="Kamal M."/>
            <person name="Kamat A."/>
            <person name="Kamvysselis M."/>
            <person name="Karlsson E."/>
            <person name="Kells C."/>
            <person name="Kieu A."/>
            <person name="Kisner P."/>
            <person name="Kodira C."/>
            <person name="Kulbokas E."/>
            <person name="Labutti K."/>
            <person name="Lama D."/>
            <person name="Landers T."/>
            <person name="Leger J."/>
            <person name="Levine S."/>
            <person name="Lewis D."/>
            <person name="Lewis T."/>
            <person name="Lindblad-toh K."/>
            <person name="Liu X."/>
            <person name="Lokyitsang T."/>
            <person name="Lokyitsang Y."/>
            <person name="Lucien O."/>
            <person name="Lui A."/>
            <person name="Ma L.J."/>
            <person name="Mabbitt R."/>
            <person name="Macdonald J."/>
            <person name="Maclean C."/>
            <person name="Major J."/>
            <person name="Manning J."/>
            <person name="Marabella R."/>
            <person name="Maru K."/>
            <person name="Matthews C."/>
            <person name="Mauceli E."/>
            <person name="Mccarthy M."/>
            <person name="Mcdonough S."/>
            <person name="Mcghee T."/>
            <person name="Meldrim J."/>
            <person name="Meneus L."/>
            <person name="Mesirov J."/>
            <person name="Mihalev A."/>
            <person name="Mihova T."/>
            <person name="Mikkelsen T."/>
            <person name="Mlenga V."/>
            <person name="Moru K."/>
            <person name="Mozes J."/>
            <person name="Mulrain L."/>
            <person name="Munson G."/>
            <person name="Naylor J."/>
            <person name="Newes C."/>
            <person name="Nguyen C."/>
            <person name="Nguyen N."/>
            <person name="Nguyen T."/>
            <person name="Nicol R."/>
            <person name="Nielsen C."/>
            <person name="Nizzari M."/>
            <person name="Norbu C."/>
            <person name="Norbu N."/>
            <person name="O'donnell P."/>
            <person name="Okoawo O."/>
            <person name="O'leary S."/>
            <person name="Omotosho B."/>
            <person name="O'neill K."/>
            <person name="Osman S."/>
            <person name="Parker S."/>
            <person name="Perrin D."/>
            <person name="Phunkhang P."/>
            <person name="Piqani B."/>
            <person name="Purcell S."/>
            <person name="Rachupka T."/>
            <person name="Ramasamy U."/>
            <person name="Rameau R."/>
            <person name="Ray V."/>
            <person name="Raymond C."/>
            <person name="Retta R."/>
            <person name="Richardson S."/>
            <person name="Rise C."/>
            <person name="Rodriguez J."/>
            <person name="Rogers J."/>
            <person name="Rogov P."/>
            <person name="Rutman M."/>
            <person name="Schupbach R."/>
            <person name="Seaman C."/>
            <person name="Settipalli S."/>
            <person name="Sharpe T."/>
            <person name="Sheridan J."/>
            <person name="Sherpa N."/>
            <person name="Shi J."/>
            <person name="Smirnov S."/>
            <person name="Smith C."/>
            <person name="Sougnez C."/>
            <person name="Spencer B."/>
            <person name="Stalker J."/>
            <person name="Stange-thomann N."/>
            <person name="Stavropoulos S."/>
            <person name="Stetson K."/>
            <person name="Stone C."/>
            <person name="Stone S."/>
            <person name="Stubbs M."/>
            <person name="Talamas J."/>
            <person name="Tchuinga P."/>
            <person name="Tenzing P."/>
            <person name="Tesfaye S."/>
            <person name="Theodore J."/>
            <person name="Thoulutsang Y."/>
            <person name="Topham K."/>
            <person name="Towey S."/>
            <person name="Tsamla T."/>
            <person name="Tsomo N."/>
            <person name="Vallee D."/>
            <person name="Vassiliev H."/>
            <person name="Venkataraman V."/>
            <person name="Vinson J."/>
            <person name="Vo A."/>
            <person name="Wade C."/>
            <person name="Wang S."/>
            <person name="Wangchuk T."/>
            <person name="Wangdi T."/>
            <person name="Whittaker C."/>
            <person name="Wilkinson J."/>
            <person name="Wu Y."/>
            <person name="Wyman D."/>
            <person name="Yadav S."/>
            <person name="Yang S."/>
            <person name="Yang X."/>
            <person name="Yeager S."/>
            <person name="Yee E."/>
            <person name="Young G."/>
            <person name="Zainoun J."/>
            <person name="Zembeck L."/>
            <person name="Zimmer A."/>
            <person name="Zody M."/>
            <person name="Lander E."/>
        </authorList>
    </citation>
    <scope>NUCLEOTIDE SEQUENCE [LARGE SCALE GENOMIC DNA]</scope>
</reference>
<dbReference type="OMA" id="SAICGHA"/>
<dbReference type="InterPro" id="IPR030417">
    <property type="entry name" value="MS4A"/>
</dbReference>
<organism evidence="2 3">
    <name type="scientific">Ciona savignyi</name>
    <name type="common">Pacific transparent sea squirt</name>
    <dbReference type="NCBI Taxonomy" id="51511"/>
    <lineage>
        <taxon>Eukaryota</taxon>
        <taxon>Metazoa</taxon>
        <taxon>Chordata</taxon>
        <taxon>Tunicata</taxon>
        <taxon>Ascidiacea</taxon>
        <taxon>Phlebobranchia</taxon>
        <taxon>Cionidae</taxon>
        <taxon>Ciona</taxon>
    </lineage>
</organism>
<keyword evidence="1" id="KW-0472">Membrane</keyword>
<reference evidence="2" key="2">
    <citation type="submission" date="2025-08" db="UniProtKB">
        <authorList>
            <consortium name="Ensembl"/>
        </authorList>
    </citation>
    <scope>IDENTIFICATION</scope>
</reference>
<dbReference type="STRING" id="51511.ENSCSAVP00000004544"/>
<keyword evidence="1" id="KW-1133">Transmembrane helix</keyword>
<feature type="transmembrane region" description="Helical" evidence="1">
    <location>
        <begin position="29"/>
        <end position="54"/>
    </location>
</feature>
<proteinExistence type="predicted"/>
<evidence type="ECO:0000256" key="1">
    <source>
        <dbReference type="SAM" id="Phobius"/>
    </source>
</evidence>
<sequence>MATMAPQSTVVMTSATPAQSDKIRNYRKIIYGLAVTEIVLGSLSMLLGVVITAVGGSGRSSTYYSSYSGYTYRYTYRSFSVGEGLWCGIWILVAGSIGVPASRTQDKACLINCHMGFAITAAIFAFIQGITSSTMAALYGSSLLMGLSSFLAFVGFASFVICIVSACYCCPLYTAFTGAPNCCGNCCCDSGTVQQPVGQQTVYVQQPNTQVQYQQTQIPPQGVQQQYVVQHHP</sequence>
<dbReference type="Ensembl" id="ENSCSAVT00000004610.1">
    <property type="protein sequence ID" value="ENSCSAVP00000004544.1"/>
    <property type="gene ID" value="ENSCSAVG00000002702.1"/>
</dbReference>
<name>H2YGU5_CIOSA</name>
<protein>
    <recommendedName>
        <fullName evidence="4">MARVEL domain-containing protein</fullName>
    </recommendedName>
</protein>
<dbReference type="Proteomes" id="UP000007875">
    <property type="component" value="Unassembled WGS sequence"/>
</dbReference>
<dbReference type="PANTHER" id="PTHR23320">
    <property type="entry name" value="MEMBRANE-SPANNING 4-DOMAINS SUBFAMILY A MS4A -RELATED"/>
    <property type="match status" value="1"/>
</dbReference>
<dbReference type="eggNOG" id="ENOG502QQ65">
    <property type="taxonomic scope" value="Eukaryota"/>
</dbReference>
<evidence type="ECO:0000313" key="2">
    <source>
        <dbReference type="Ensembl" id="ENSCSAVP00000004544.1"/>
    </source>
</evidence>
<dbReference type="AlphaFoldDB" id="H2YGU5"/>
<dbReference type="PANTHER" id="PTHR23320:SF158">
    <property type="entry name" value="CREB-BINDING PROTEIN-LIKE ISOFORM X1"/>
    <property type="match status" value="1"/>
</dbReference>
<feature type="transmembrane region" description="Helical" evidence="1">
    <location>
        <begin position="109"/>
        <end position="130"/>
    </location>
</feature>
<accession>H2YGU5</accession>
<dbReference type="GeneTree" id="ENSGT00390000005977"/>
<evidence type="ECO:0008006" key="4">
    <source>
        <dbReference type="Google" id="ProtNLM"/>
    </source>
</evidence>
<dbReference type="HOGENOM" id="CLU_087007_0_0_1"/>
<feature type="transmembrane region" description="Helical" evidence="1">
    <location>
        <begin position="150"/>
        <end position="170"/>
    </location>
</feature>
<keyword evidence="3" id="KW-1185">Reference proteome</keyword>
<feature type="transmembrane region" description="Helical" evidence="1">
    <location>
        <begin position="74"/>
        <end position="97"/>
    </location>
</feature>
<reference evidence="2" key="3">
    <citation type="submission" date="2025-09" db="UniProtKB">
        <authorList>
            <consortium name="Ensembl"/>
        </authorList>
    </citation>
    <scope>IDENTIFICATION</scope>
</reference>